<dbReference type="SUPFAM" id="SSF47413">
    <property type="entry name" value="lambda repressor-like DNA-binding domains"/>
    <property type="match status" value="1"/>
</dbReference>
<name>A0A0D1ECX1_9RHOB</name>
<dbReference type="AlphaFoldDB" id="A0A0D1ECX1"/>
<reference evidence="2 3" key="1">
    <citation type="submission" date="2015-02" db="EMBL/GenBank/DDBJ databases">
        <title>Genome Sequence of Jannaschia aquimarina DSM28248, a member of the Roseobacter clade.</title>
        <authorList>
            <person name="Voget S."/>
            <person name="Daniel R."/>
        </authorList>
    </citation>
    <scope>NUCLEOTIDE SEQUENCE [LARGE SCALE GENOMIC DNA]</scope>
    <source>
        <strain evidence="2 3">GSW-M26</strain>
    </source>
</reference>
<dbReference type="GO" id="GO:0003677">
    <property type="term" value="F:DNA binding"/>
    <property type="evidence" value="ECO:0007669"/>
    <property type="project" value="InterPro"/>
</dbReference>
<dbReference type="CDD" id="cd00093">
    <property type="entry name" value="HTH_XRE"/>
    <property type="match status" value="1"/>
</dbReference>
<feature type="domain" description="HTH cro/C1-type" evidence="1">
    <location>
        <begin position="17"/>
        <end position="71"/>
    </location>
</feature>
<dbReference type="PROSITE" id="PS50943">
    <property type="entry name" value="HTH_CROC1"/>
    <property type="match status" value="1"/>
</dbReference>
<evidence type="ECO:0000313" key="2">
    <source>
        <dbReference type="EMBL" id="KIT15579.1"/>
    </source>
</evidence>
<dbReference type="Proteomes" id="UP000032232">
    <property type="component" value="Unassembled WGS sequence"/>
</dbReference>
<evidence type="ECO:0000313" key="3">
    <source>
        <dbReference type="Proteomes" id="UP000032232"/>
    </source>
</evidence>
<comment type="caution">
    <text evidence="2">The sequence shown here is derived from an EMBL/GenBank/DDBJ whole genome shotgun (WGS) entry which is preliminary data.</text>
</comment>
<dbReference type="OrthoDB" id="9803379at2"/>
<dbReference type="Gene3D" id="1.10.260.40">
    <property type="entry name" value="lambda repressor-like DNA-binding domains"/>
    <property type="match status" value="1"/>
</dbReference>
<dbReference type="RefSeq" id="WP_052500960.1">
    <property type="nucleotide sequence ID" value="NZ_FZPF01000009.1"/>
</dbReference>
<sequence length="85" mass="9400">MPKTLRSPEHIALMGVLREARLTAGMTQAELAGLLGRPQSYVAKIETGERRVEVVEFILMARAVGRKPGEILREVEARNASKNET</sequence>
<dbReference type="InterPro" id="IPR001387">
    <property type="entry name" value="Cro/C1-type_HTH"/>
</dbReference>
<accession>A0A0D1ECX1</accession>
<dbReference type="InterPro" id="IPR010982">
    <property type="entry name" value="Lambda_DNA-bd_dom_sf"/>
</dbReference>
<gene>
    <name evidence="2" type="ORF">jaqu_26760</name>
</gene>
<dbReference type="STRING" id="935700.jaqu_26760"/>
<dbReference type="Pfam" id="PF13560">
    <property type="entry name" value="HTH_31"/>
    <property type="match status" value="1"/>
</dbReference>
<dbReference type="EMBL" id="JYFE01000048">
    <property type="protein sequence ID" value="KIT15579.1"/>
    <property type="molecule type" value="Genomic_DNA"/>
</dbReference>
<organism evidence="2 3">
    <name type="scientific">Jannaschia aquimarina</name>
    <dbReference type="NCBI Taxonomy" id="935700"/>
    <lineage>
        <taxon>Bacteria</taxon>
        <taxon>Pseudomonadati</taxon>
        <taxon>Pseudomonadota</taxon>
        <taxon>Alphaproteobacteria</taxon>
        <taxon>Rhodobacterales</taxon>
        <taxon>Roseobacteraceae</taxon>
        <taxon>Jannaschia</taxon>
    </lineage>
</organism>
<keyword evidence="3" id="KW-1185">Reference proteome</keyword>
<evidence type="ECO:0000259" key="1">
    <source>
        <dbReference type="PROSITE" id="PS50943"/>
    </source>
</evidence>
<dbReference type="SMART" id="SM00530">
    <property type="entry name" value="HTH_XRE"/>
    <property type="match status" value="1"/>
</dbReference>
<protein>
    <submittedName>
        <fullName evidence="2">Helix-turn-helix protein</fullName>
    </submittedName>
</protein>
<proteinExistence type="predicted"/>